<dbReference type="InterPro" id="IPR008947">
    <property type="entry name" value="PLipase_C/P1_nuclease_dom_sf"/>
</dbReference>
<sequence>MPKWRTHRIILEKALGNFNLNLRKDFLDGLFNGIIDPDIKQDKKIIISKKRTYEKEITHHDVHNNLIRYYYELSLYYARRNKWYFSGLMLGRCLHYIHDSIIKRRKMLIIDAHEEIENELEKLSDMISELCEEKIIKKSSSNPKEIICSAYYMSIDVLRNFFEESSKDIDINLLKEKIRKIRIIKLLILLGFSIMIFYSLVLILLWIIAFYLVIEYKPNAYHEAMKAGLIIVKPTGYKTAY</sequence>
<dbReference type="Gene3D" id="1.10.575.10">
    <property type="entry name" value="P1 Nuclease"/>
    <property type="match status" value="1"/>
</dbReference>
<evidence type="ECO:0000313" key="2">
    <source>
        <dbReference type="EMBL" id="RZN55352.1"/>
    </source>
</evidence>
<dbReference type="GO" id="GO:0016788">
    <property type="term" value="F:hydrolase activity, acting on ester bonds"/>
    <property type="evidence" value="ECO:0007669"/>
    <property type="project" value="InterPro"/>
</dbReference>
<dbReference type="Proteomes" id="UP000316080">
    <property type="component" value="Unassembled WGS sequence"/>
</dbReference>
<comment type="caution">
    <text evidence="2">The sequence shown here is derived from an EMBL/GenBank/DDBJ whole genome shotgun (WGS) entry which is preliminary data.</text>
</comment>
<reference evidence="2 4" key="2">
    <citation type="journal article" date="2019" name="Nat. Microbiol.">
        <title>Wide diversity of methane and short-chain alkane metabolisms in uncultured archaea.</title>
        <authorList>
            <person name="Borrel G."/>
            <person name="Adam P.S."/>
            <person name="McKay L.J."/>
            <person name="Chen L.X."/>
            <person name="Sierra-Garcia I.N."/>
            <person name="Sieber C.M."/>
            <person name="Letourneur Q."/>
            <person name="Ghozlane A."/>
            <person name="Andersen G.L."/>
            <person name="Li W.J."/>
            <person name="Hallam S.J."/>
            <person name="Muyzer G."/>
            <person name="de Oliveira V.M."/>
            <person name="Inskeep W.P."/>
            <person name="Banfield J.F."/>
            <person name="Gribaldo S."/>
        </authorList>
    </citation>
    <scope>NUCLEOTIDE SEQUENCE [LARGE SCALE GENOMIC DNA]</scope>
    <source>
        <strain evidence="2">Verst-YHS</strain>
    </source>
</reference>
<evidence type="ECO:0008006" key="6">
    <source>
        <dbReference type="Google" id="ProtNLM"/>
    </source>
</evidence>
<accession>A0A520KEQ1</accession>
<dbReference type="EMBL" id="QNVI01000042">
    <property type="protein sequence ID" value="TDA38776.1"/>
    <property type="molecule type" value="Genomic_DNA"/>
</dbReference>
<keyword evidence="1" id="KW-0472">Membrane</keyword>
<gene>
    <name evidence="3" type="ORF">DSO09_03580</name>
    <name evidence="2" type="ORF">EF809_05600</name>
</gene>
<evidence type="ECO:0000313" key="3">
    <source>
        <dbReference type="EMBL" id="TDA38776.1"/>
    </source>
</evidence>
<dbReference type="AlphaFoldDB" id="A0A520KEQ1"/>
<protein>
    <recommendedName>
        <fullName evidence="6">Phospholipase C/D domain-containing protein</fullName>
    </recommendedName>
</protein>
<dbReference type="SUPFAM" id="SSF48537">
    <property type="entry name" value="Phospholipase C/P1 nuclease"/>
    <property type="match status" value="1"/>
</dbReference>
<evidence type="ECO:0000313" key="4">
    <source>
        <dbReference type="Proteomes" id="UP000316080"/>
    </source>
</evidence>
<proteinExistence type="predicted"/>
<dbReference type="EMBL" id="RXIH01000045">
    <property type="protein sequence ID" value="RZN55352.1"/>
    <property type="molecule type" value="Genomic_DNA"/>
</dbReference>
<feature type="transmembrane region" description="Helical" evidence="1">
    <location>
        <begin position="186"/>
        <end position="214"/>
    </location>
</feature>
<evidence type="ECO:0000313" key="5">
    <source>
        <dbReference type="Proteomes" id="UP000317265"/>
    </source>
</evidence>
<keyword evidence="1" id="KW-1133">Transmembrane helix</keyword>
<reference evidence="3 5" key="1">
    <citation type="journal article" date="2019" name="Nat. Microbiol.">
        <title>Expanding anaerobic alkane metabolism in the domain of Archaea.</title>
        <authorList>
            <person name="Wang Y."/>
            <person name="Wegener G."/>
            <person name="Hou J."/>
            <person name="Wang F."/>
            <person name="Xiao X."/>
        </authorList>
    </citation>
    <scope>NUCLEOTIDE SEQUENCE [LARGE SCALE GENOMIC DNA]</scope>
    <source>
        <strain evidence="3">WYZ-LMO11</strain>
    </source>
</reference>
<organism evidence="2 4">
    <name type="scientific">Thermoproteota archaeon</name>
    <dbReference type="NCBI Taxonomy" id="2056631"/>
    <lineage>
        <taxon>Archaea</taxon>
        <taxon>Thermoproteota</taxon>
    </lineage>
</organism>
<keyword evidence="1" id="KW-0812">Transmembrane</keyword>
<dbReference type="Proteomes" id="UP000317265">
    <property type="component" value="Unassembled WGS sequence"/>
</dbReference>
<evidence type="ECO:0000256" key="1">
    <source>
        <dbReference type="SAM" id="Phobius"/>
    </source>
</evidence>
<name>A0A520KEQ1_9CREN</name>